<evidence type="ECO:0000259" key="6">
    <source>
        <dbReference type="PROSITE" id="PS51294"/>
    </source>
</evidence>
<keyword evidence="4" id="KW-0539">Nucleus</keyword>
<dbReference type="InterPro" id="IPR009057">
    <property type="entry name" value="Homeodomain-like_sf"/>
</dbReference>
<dbReference type="Proteomes" id="UP000663829">
    <property type="component" value="Unassembled WGS sequence"/>
</dbReference>
<keyword evidence="1" id="KW-0805">Transcription regulation</keyword>
<dbReference type="PROSITE" id="PS50090">
    <property type="entry name" value="MYB_LIKE"/>
    <property type="match status" value="2"/>
</dbReference>
<dbReference type="Gene3D" id="1.10.10.60">
    <property type="entry name" value="Homeodomain-like"/>
    <property type="match status" value="3"/>
</dbReference>
<evidence type="ECO:0000313" key="9">
    <source>
        <dbReference type="Proteomes" id="UP000663829"/>
    </source>
</evidence>
<accession>A0A814VTM4</accession>
<evidence type="ECO:0000313" key="7">
    <source>
        <dbReference type="EMBL" id="CAF1192774.1"/>
    </source>
</evidence>
<dbReference type="PROSITE" id="PS51294">
    <property type="entry name" value="HTH_MYB"/>
    <property type="match status" value="1"/>
</dbReference>
<evidence type="ECO:0000256" key="4">
    <source>
        <dbReference type="ARBA" id="ARBA00023242"/>
    </source>
</evidence>
<dbReference type="PANTHER" id="PTHR46621">
    <property type="entry name" value="SNRNA-ACTIVATING PROTEIN COMPLEX SUBUNIT 4"/>
    <property type="match status" value="1"/>
</dbReference>
<organism evidence="7 9">
    <name type="scientific">Didymodactylos carnosus</name>
    <dbReference type="NCBI Taxonomy" id="1234261"/>
    <lineage>
        <taxon>Eukaryota</taxon>
        <taxon>Metazoa</taxon>
        <taxon>Spiralia</taxon>
        <taxon>Gnathifera</taxon>
        <taxon>Rotifera</taxon>
        <taxon>Eurotatoria</taxon>
        <taxon>Bdelloidea</taxon>
        <taxon>Philodinida</taxon>
        <taxon>Philodinidae</taxon>
        <taxon>Didymodactylos</taxon>
    </lineage>
</organism>
<dbReference type="GO" id="GO:0042796">
    <property type="term" value="P:snRNA transcription by RNA polymerase III"/>
    <property type="evidence" value="ECO:0007669"/>
    <property type="project" value="TreeGrafter"/>
</dbReference>
<keyword evidence="2" id="KW-0238">DNA-binding</keyword>
<reference evidence="7" key="1">
    <citation type="submission" date="2021-02" db="EMBL/GenBank/DDBJ databases">
        <authorList>
            <person name="Nowell W R."/>
        </authorList>
    </citation>
    <scope>NUCLEOTIDE SEQUENCE</scope>
</reference>
<feature type="domain" description="HTH myb-type" evidence="6">
    <location>
        <begin position="321"/>
        <end position="378"/>
    </location>
</feature>
<comment type="caution">
    <text evidence="7">The sequence shown here is derived from an EMBL/GenBank/DDBJ whole genome shotgun (WGS) entry which is preliminary data.</text>
</comment>
<dbReference type="Pfam" id="PF00249">
    <property type="entry name" value="Myb_DNA-binding"/>
    <property type="match status" value="3"/>
</dbReference>
<dbReference type="AlphaFoldDB" id="A0A814VTM4"/>
<keyword evidence="3" id="KW-0804">Transcription</keyword>
<evidence type="ECO:0000313" key="8">
    <source>
        <dbReference type="EMBL" id="CAF3957018.1"/>
    </source>
</evidence>
<dbReference type="Proteomes" id="UP000681722">
    <property type="component" value="Unassembled WGS sequence"/>
</dbReference>
<dbReference type="GO" id="GO:0042795">
    <property type="term" value="P:snRNA transcription by RNA polymerase II"/>
    <property type="evidence" value="ECO:0007669"/>
    <property type="project" value="TreeGrafter"/>
</dbReference>
<dbReference type="InterPro" id="IPR001005">
    <property type="entry name" value="SANT/Myb"/>
</dbReference>
<feature type="domain" description="Myb-like" evidence="5">
    <location>
        <begin position="321"/>
        <end position="374"/>
    </location>
</feature>
<dbReference type="GO" id="GO:0019185">
    <property type="term" value="C:snRNA-activating protein complex"/>
    <property type="evidence" value="ECO:0007669"/>
    <property type="project" value="TreeGrafter"/>
</dbReference>
<evidence type="ECO:0000256" key="2">
    <source>
        <dbReference type="ARBA" id="ARBA00023125"/>
    </source>
</evidence>
<dbReference type="InterPro" id="IPR017930">
    <property type="entry name" value="Myb_dom"/>
</dbReference>
<dbReference type="GO" id="GO:0001006">
    <property type="term" value="F:RNA polymerase III type 3 promoter sequence-specific DNA binding"/>
    <property type="evidence" value="ECO:0007669"/>
    <property type="project" value="TreeGrafter"/>
</dbReference>
<dbReference type="CDD" id="cd00167">
    <property type="entry name" value="SANT"/>
    <property type="match status" value="3"/>
</dbReference>
<sequence length="558" mass="65545">MDNFPIYINDDIKKIEQALEICLDDVEAETAQNAVQLTSLKIPSTILSDKFHSLSQQSICSTGEYQTLDNDNPVIDYYCPPVPSTNNHNVQEESSECSQIFDSIPDIQQYKLSDCRQFIDNYITQAHTVKTNLRQKHLITLVAALNLCYQRSLFELSSHIQILEKAEEMVILNAETEELNTLPVSIFEQYIDYPLYKMESTTENPVQNMLKLLQKHEKGRLWTSEPLNKLSAAAYKSAYDNKIFDLTRKIQIAQSVTRDNKINQQHLKLYEKDLKDVRTLSSKQLFRLYNLSIDWYDVATNALKNQFSEKCCQKTWEQICHPSLNQGPWSVEEDDKLYRLVQKYGCYGDQWQLIAKNMPGRSSYLCAKRFMYLENIKLDNTNFSNSEKETLCQIVEDKRSAYYIPFNRISYLISNRTPRAIRKQWDLLDPYRRVGQWQVEEDEMLMNGVQKQSRRSKINWNLIAENLPGRLPRKCYHRYLHLINRITKTSIPPFAPSEDVLLLEKYEDLNAKWSDIQKFFPGRTCYNLQNRYRKLMSYKQLNELFYAQSCLIKKGPDP</sequence>
<gene>
    <name evidence="7" type="ORF">GPM918_LOCUS23295</name>
    <name evidence="8" type="ORF">SRO942_LOCUS23294</name>
</gene>
<dbReference type="PANTHER" id="PTHR46621:SF1">
    <property type="entry name" value="SNRNA-ACTIVATING PROTEIN COMPLEX SUBUNIT 4"/>
    <property type="match status" value="1"/>
</dbReference>
<evidence type="ECO:0000256" key="1">
    <source>
        <dbReference type="ARBA" id="ARBA00023015"/>
    </source>
</evidence>
<protein>
    <recommendedName>
        <fullName evidence="10">snRNA-activating protein complex subunit 4</fullName>
    </recommendedName>
</protein>
<proteinExistence type="predicted"/>
<dbReference type="SMART" id="SM00717">
    <property type="entry name" value="SANT"/>
    <property type="match status" value="4"/>
</dbReference>
<keyword evidence="9" id="KW-1185">Reference proteome</keyword>
<dbReference type="EMBL" id="CAJOBC010008269">
    <property type="protein sequence ID" value="CAF3957018.1"/>
    <property type="molecule type" value="Genomic_DNA"/>
</dbReference>
<name>A0A814VTM4_9BILA</name>
<evidence type="ECO:0000256" key="3">
    <source>
        <dbReference type="ARBA" id="ARBA00023163"/>
    </source>
</evidence>
<dbReference type="InterPro" id="IPR051575">
    <property type="entry name" value="Myb-like_DNA-bd"/>
</dbReference>
<dbReference type="EMBL" id="CAJNOQ010008268">
    <property type="protein sequence ID" value="CAF1192774.1"/>
    <property type="molecule type" value="Genomic_DNA"/>
</dbReference>
<dbReference type="GO" id="GO:0000978">
    <property type="term" value="F:RNA polymerase II cis-regulatory region sequence-specific DNA binding"/>
    <property type="evidence" value="ECO:0007669"/>
    <property type="project" value="TreeGrafter"/>
</dbReference>
<evidence type="ECO:0008006" key="10">
    <source>
        <dbReference type="Google" id="ProtNLM"/>
    </source>
</evidence>
<dbReference type="SUPFAM" id="SSF46689">
    <property type="entry name" value="Homeodomain-like"/>
    <property type="match status" value="2"/>
</dbReference>
<dbReference type="OrthoDB" id="2143914at2759"/>
<evidence type="ECO:0000259" key="5">
    <source>
        <dbReference type="PROSITE" id="PS50090"/>
    </source>
</evidence>
<feature type="domain" description="Myb-like" evidence="5">
    <location>
        <begin position="429"/>
        <end position="483"/>
    </location>
</feature>